<evidence type="ECO:0000313" key="11">
    <source>
        <dbReference type="EMBL" id="MWA06518.1"/>
    </source>
</evidence>
<dbReference type="GO" id="GO:0043138">
    <property type="term" value="F:3'-5' DNA helicase activity"/>
    <property type="evidence" value="ECO:0007669"/>
    <property type="project" value="UniProtKB-EC"/>
</dbReference>
<feature type="binding site" evidence="9">
    <location>
        <begin position="271"/>
        <end position="278"/>
    </location>
    <ligand>
        <name>ATP</name>
        <dbReference type="ChEBI" id="CHEBI:30616"/>
    </ligand>
</feature>
<dbReference type="InterPro" id="IPR014016">
    <property type="entry name" value="UvrD-like_ATP-bd"/>
</dbReference>
<gene>
    <name evidence="11" type="ORF">F8568_040460</name>
</gene>
<evidence type="ECO:0000256" key="6">
    <source>
        <dbReference type="ARBA" id="ARBA00034617"/>
    </source>
</evidence>
<dbReference type="PROSITE" id="PS51198">
    <property type="entry name" value="UVRD_HELICASE_ATP_BIND"/>
    <property type="match status" value="1"/>
</dbReference>
<dbReference type="AlphaFoldDB" id="A0A6I4MJZ6"/>
<comment type="catalytic activity">
    <reaction evidence="6">
        <text>Couples ATP hydrolysis with the unwinding of duplex DNA by translocating in the 3'-5' direction.</text>
        <dbReference type="EC" id="5.6.2.4"/>
    </reaction>
</comment>
<dbReference type="PANTHER" id="PTHR11070:SF45">
    <property type="entry name" value="DNA 3'-5' HELICASE"/>
    <property type="match status" value="1"/>
</dbReference>
<sequence>MRGEATLRLLYQAEKEIQKLPRTIKGAIYEFQHKFRKNPDSPGLQFKRLQGDSRLFSARVTADYRALLLHVTDRDYVLVAVRHRKDVYEALDRYRYQINDVTGAIEFIDLVPAERSITTPPAPPPEPIRPPAPARAEPEPLFAAFTDEQLLDLGVAVPLLPLIRKITTEDELLGLVEYAPEHTGEVLLALYGGRTYEDVLEEITRPVTPDEEIDTEDYSAALSRPSTRVTTEDTDLQAVVDGEFAEWRVFLHPTQRKLVDRNYSGPARVSGGPGTGKTIVALHRVKHLVDRLPPGDDKPVLLTTFNKNLAADLRKRLLELGGSEVAARVDIVNIDRLATQIVTKVEPGGKRRWIDDNKALQEWRDLLAELNETTWDAEFLHAEWTQVILGHAINSRADYFRVRRAGRGRTIGRAQRAEIWKLVERFVMRLDEKNLWTYRQVAERAARLEIARAAKLRAYEQAKAEHGVNVHVEDDSVALLRHRYRHVVVDEAQDLSAAHWKMLRAMVPVGRNDLFIVGDSHQRIYDNYVSLGSLGINIRGRSSKLTLSYRTTHEILGSALALLGEESWDDLDDGKEDLNGYRSVLRGPRPIFRGARSWEEEQDLIAEHVSNRIDGPSSSIGICVPERGMVADIENRLGRAGIPAAAIGPDGPRVDDVVHVGTMHRFKGLEYQHMIIAGAAAGLVPQAYIRQYDGTDPVRYHRELQRARSLLFVAATRARDSLLVSWHGTPSPFLPASS</sequence>
<comment type="catalytic activity">
    <reaction evidence="8">
        <text>ATP + H2O = ADP + phosphate + H(+)</text>
        <dbReference type="Rhea" id="RHEA:13065"/>
        <dbReference type="ChEBI" id="CHEBI:15377"/>
        <dbReference type="ChEBI" id="CHEBI:15378"/>
        <dbReference type="ChEBI" id="CHEBI:30616"/>
        <dbReference type="ChEBI" id="CHEBI:43474"/>
        <dbReference type="ChEBI" id="CHEBI:456216"/>
        <dbReference type="EC" id="5.6.2.4"/>
    </reaction>
</comment>
<dbReference type="EC" id="5.6.2.4" evidence="7"/>
<keyword evidence="5" id="KW-0413">Isomerase</keyword>
<dbReference type="GO" id="GO:0016787">
    <property type="term" value="F:hydrolase activity"/>
    <property type="evidence" value="ECO:0007669"/>
    <property type="project" value="UniProtKB-UniRule"/>
</dbReference>
<evidence type="ECO:0000313" key="12">
    <source>
        <dbReference type="Proteomes" id="UP000462055"/>
    </source>
</evidence>
<dbReference type="Pfam" id="PF00580">
    <property type="entry name" value="UvrD-helicase"/>
    <property type="match status" value="1"/>
</dbReference>
<evidence type="ECO:0000256" key="8">
    <source>
        <dbReference type="ARBA" id="ARBA00048988"/>
    </source>
</evidence>
<evidence type="ECO:0000256" key="9">
    <source>
        <dbReference type="PROSITE-ProRule" id="PRU00560"/>
    </source>
</evidence>
<accession>A0A6I4MJZ6</accession>
<reference evidence="11" key="1">
    <citation type="submission" date="2019-12" db="EMBL/GenBank/DDBJ databases">
        <title>Actinomadura physcomitrii sp. nov., a novel actinomycete isolated from moss [Physcomitrium sphaericum (Ludw) Fuernr].</title>
        <authorList>
            <person name="Zhuang X."/>
        </authorList>
    </citation>
    <scope>NUCLEOTIDE SEQUENCE [LARGE SCALE GENOMIC DNA]</scope>
    <source>
        <strain evidence="11">LD22</strain>
    </source>
</reference>
<keyword evidence="1 9" id="KW-0547">Nucleotide-binding</keyword>
<dbReference type="PANTHER" id="PTHR11070">
    <property type="entry name" value="UVRD / RECB / PCRA DNA HELICASE FAMILY MEMBER"/>
    <property type="match status" value="1"/>
</dbReference>
<dbReference type="EMBL" id="WBMS02000052">
    <property type="protein sequence ID" value="MWA06518.1"/>
    <property type="molecule type" value="Genomic_DNA"/>
</dbReference>
<dbReference type="SUPFAM" id="SSF52540">
    <property type="entry name" value="P-loop containing nucleoside triphosphate hydrolases"/>
    <property type="match status" value="1"/>
</dbReference>
<evidence type="ECO:0000256" key="5">
    <source>
        <dbReference type="ARBA" id="ARBA00023235"/>
    </source>
</evidence>
<dbReference type="GO" id="GO:0033202">
    <property type="term" value="C:DNA helicase complex"/>
    <property type="evidence" value="ECO:0007669"/>
    <property type="project" value="TreeGrafter"/>
</dbReference>
<evidence type="ECO:0000256" key="3">
    <source>
        <dbReference type="ARBA" id="ARBA00022806"/>
    </source>
</evidence>
<proteinExistence type="predicted"/>
<dbReference type="InterPro" id="IPR000212">
    <property type="entry name" value="DNA_helicase_UvrD/REP"/>
</dbReference>
<keyword evidence="2 9" id="KW-0378">Hydrolase</keyword>
<dbReference type="SUPFAM" id="SSF143011">
    <property type="entry name" value="RelE-like"/>
    <property type="match status" value="1"/>
</dbReference>
<protein>
    <recommendedName>
        <fullName evidence="7">DNA 3'-5' helicase</fullName>
        <ecNumber evidence="7">5.6.2.4</ecNumber>
    </recommendedName>
</protein>
<dbReference type="GO" id="GO:0005829">
    <property type="term" value="C:cytosol"/>
    <property type="evidence" value="ECO:0007669"/>
    <property type="project" value="TreeGrafter"/>
</dbReference>
<name>A0A6I4MJZ6_9ACTN</name>
<dbReference type="Pfam" id="PF13361">
    <property type="entry name" value="UvrD_C"/>
    <property type="match status" value="1"/>
</dbReference>
<keyword evidence="12" id="KW-1185">Reference proteome</keyword>
<feature type="domain" description="UvrD-like helicase ATP-binding" evidence="10">
    <location>
        <begin position="250"/>
        <end position="552"/>
    </location>
</feature>
<dbReference type="InterPro" id="IPR027417">
    <property type="entry name" value="P-loop_NTPase"/>
</dbReference>
<dbReference type="RefSeq" id="WP_151599110.1">
    <property type="nucleotide sequence ID" value="NZ_WBMS02000052.1"/>
</dbReference>
<evidence type="ECO:0000256" key="4">
    <source>
        <dbReference type="ARBA" id="ARBA00022840"/>
    </source>
</evidence>
<dbReference type="GO" id="GO:0005524">
    <property type="term" value="F:ATP binding"/>
    <property type="evidence" value="ECO:0007669"/>
    <property type="project" value="UniProtKB-UniRule"/>
</dbReference>
<keyword evidence="4 9" id="KW-0067">ATP-binding</keyword>
<dbReference type="GO" id="GO:0000725">
    <property type="term" value="P:recombinational repair"/>
    <property type="evidence" value="ECO:0007669"/>
    <property type="project" value="TreeGrafter"/>
</dbReference>
<evidence type="ECO:0000259" key="10">
    <source>
        <dbReference type="PROSITE" id="PS51198"/>
    </source>
</evidence>
<dbReference type="GO" id="GO:0003677">
    <property type="term" value="F:DNA binding"/>
    <property type="evidence" value="ECO:0007669"/>
    <property type="project" value="InterPro"/>
</dbReference>
<dbReference type="InterPro" id="IPR014017">
    <property type="entry name" value="DNA_helicase_UvrD-like_C"/>
</dbReference>
<evidence type="ECO:0000256" key="1">
    <source>
        <dbReference type="ARBA" id="ARBA00022741"/>
    </source>
</evidence>
<dbReference type="InterPro" id="IPR035093">
    <property type="entry name" value="RelE/ParE_toxin_dom_sf"/>
</dbReference>
<dbReference type="Gene3D" id="3.40.50.300">
    <property type="entry name" value="P-loop containing nucleotide triphosphate hydrolases"/>
    <property type="match status" value="2"/>
</dbReference>
<evidence type="ECO:0000256" key="2">
    <source>
        <dbReference type="ARBA" id="ARBA00022801"/>
    </source>
</evidence>
<keyword evidence="3 9" id="KW-0347">Helicase</keyword>
<evidence type="ECO:0000256" key="7">
    <source>
        <dbReference type="ARBA" id="ARBA00034808"/>
    </source>
</evidence>
<dbReference type="Proteomes" id="UP000462055">
    <property type="component" value="Unassembled WGS sequence"/>
</dbReference>
<dbReference type="Gene3D" id="3.30.2310.20">
    <property type="entry name" value="RelE-like"/>
    <property type="match status" value="1"/>
</dbReference>
<comment type="caution">
    <text evidence="11">The sequence shown here is derived from an EMBL/GenBank/DDBJ whole genome shotgun (WGS) entry which is preliminary data.</text>
</comment>
<organism evidence="11 12">
    <name type="scientific">Actinomadura physcomitrii</name>
    <dbReference type="NCBI Taxonomy" id="2650748"/>
    <lineage>
        <taxon>Bacteria</taxon>
        <taxon>Bacillati</taxon>
        <taxon>Actinomycetota</taxon>
        <taxon>Actinomycetes</taxon>
        <taxon>Streptosporangiales</taxon>
        <taxon>Thermomonosporaceae</taxon>
        <taxon>Actinomadura</taxon>
    </lineage>
</organism>